<sequence length="224" mass="26131">MDAGNDAADNVNLCLDQEVDFIIKRNPRKDKPEHWLELAKREGRCEETRPGKKVYLGSMTVQPERFIKPVQLVYQITERTAERDGQLLLVPEIEMALFLTILPCSEEQIVSLYKDHATSEQFHSEIKSELDLERLPSGKFATNDLVLHLGLFAYNMLRLIGQIALTEPDAPTKKKVFRQRIRTVIQDLMLVSARFVKHARSFKLAFGRYSPWFPQLRRLYFHFR</sequence>
<protein>
    <recommendedName>
        <fullName evidence="1">Transposase DDE domain-containing protein</fullName>
    </recommendedName>
</protein>
<accession>A0A3G9IUW1</accession>
<dbReference type="Pfam" id="PF13701">
    <property type="entry name" value="DDE_Tnp_1_4"/>
    <property type="match status" value="1"/>
</dbReference>
<dbReference type="EMBL" id="AP019308">
    <property type="protein sequence ID" value="BBH22597.1"/>
    <property type="molecule type" value="Genomic_DNA"/>
</dbReference>
<feature type="domain" description="Transposase DDE" evidence="1">
    <location>
        <begin position="9"/>
        <end position="219"/>
    </location>
</feature>
<evidence type="ECO:0000313" key="3">
    <source>
        <dbReference type="Proteomes" id="UP000275368"/>
    </source>
</evidence>
<dbReference type="InterPro" id="IPR012337">
    <property type="entry name" value="RNaseH-like_sf"/>
</dbReference>
<proteinExistence type="predicted"/>
<dbReference type="AlphaFoldDB" id="A0A3G9IUW1"/>
<dbReference type="InterPro" id="IPR025668">
    <property type="entry name" value="Tnp_DDE_dom"/>
</dbReference>
<dbReference type="Proteomes" id="UP000275368">
    <property type="component" value="Chromosome"/>
</dbReference>
<reference evidence="2 3" key="1">
    <citation type="submission" date="2018-11" db="EMBL/GenBank/DDBJ databases">
        <title>Complete genome sequence of Paenibacillus baekrokdamisoli strain KCTC 33723.</title>
        <authorList>
            <person name="Kang S.W."/>
            <person name="Lee K.C."/>
            <person name="Kim K.K."/>
            <person name="Kim J.S."/>
            <person name="Kim D.S."/>
            <person name="Ko S.H."/>
            <person name="Yang S.H."/>
            <person name="Lee J.S."/>
        </authorList>
    </citation>
    <scope>NUCLEOTIDE SEQUENCE [LARGE SCALE GENOMIC DNA]</scope>
    <source>
        <strain evidence="2 3">KCTC 33723</strain>
    </source>
</reference>
<name>A0A3G9IUW1_9BACL</name>
<evidence type="ECO:0000259" key="1">
    <source>
        <dbReference type="Pfam" id="PF13701"/>
    </source>
</evidence>
<gene>
    <name evidence="2" type="ORF">Back11_39420</name>
</gene>
<keyword evidence="3" id="KW-1185">Reference proteome</keyword>
<dbReference type="KEGG" id="pbk:Back11_39420"/>
<dbReference type="SUPFAM" id="SSF53098">
    <property type="entry name" value="Ribonuclease H-like"/>
    <property type="match status" value="1"/>
</dbReference>
<organism evidence="2 3">
    <name type="scientific">Paenibacillus baekrokdamisoli</name>
    <dbReference type="NCBI Taxonomy" id="1712516"/>
    <lineage>
        <taxon>Bacteria</taxon>
        <taxon>Bacillati</taxon>
        <taxon>Bacillota</taxon>
        <taxon>Bacilli</taxon>
        <taxon>Bacillales</taxon>
        <taxon>Paenibacillaceae</taxon>
        <taxon>Paenibacillus</taxon>
    </lineage>
</organism>
<evidence type="ECO:0000313" key="2">
    <source>
        <dbReference type="EMBL" id="BBH22597.1"/>
    </source>
</evidence>